<dbReference type="RefSeq" id="WP_160202150.1">
    <property type="nucleotide sequence ID" value="NZ_QXWK01000016.1"/>
</dbReference>
<evidence type="ECO:0000313" key="1">
    <source>
        <dbReference type="EMBL" id="NBH61868.1"/>
    </source>
</evidence>
<name>A0A845QPB1_9FIRM</name>
<evidence type="ECO:0000313" key="2">
    <source>
        <dbReference type="Proteomes" id="UP000446866"/>
    </source>
</evidence>
<proteinExistence type="predicted"/>
<gene>
    <name evidence="1" type="ORF">D0435_09410</name>
</gene>
<organism evidence="1 2">
    <name type="scientific">Anaerotruncus colihominis</name>
    <dbReference type="NCBI Taxonomy" id="169435"/>
    <lineage>
        <taxon>Bacteria</taxon>
        <taxon>Bacillati</taxon>
        <taxon>Bacillota</taxon>
        <taxon>Clostridia</taxon>
        <taxon>Eubacteriales</taxon>
        <taxon>Oscillospiraceae</taxon>
        <taxon>Anaerotruncus</taxon>
    </lineage>
</organism>
<accession>A0A845QPB1</accession>
<protein>
    <submittedName>
        <fullName evidence="1">Uncharacterized protein</fullName>
    </submittedName>
</protein>
<keyword evidence="2" id="KW-1185">Reference proteome</keyword>
<dbReference type="AlphaFoldDB" id="A0A845QPB1"/>
<reference evidence="1 2" key="1">
    <citation type="submission" date="2018-08" db="EMBL/GenBank/DDBJ databases">
        <title>Murine metabolic-syndrome-specific gut microbial biobank.</title>
        <authorList>
            <person name="Liu C."/>
        </authorList>
    </citation>
    <scope>NUCLEOTIDE SEQUENCE [LARGE SCALE GENOMIC DNA]</scope>
    <source>
        <strain evidence="1 2">28</strain>
    </source>
</reference>
<comment type="caution">
    <text evidence="1">The sequence shown here is derived from an EMBL/GenBank/DDBJ whole genome shotgun (WGS) entry which is preliminary data.</text>
</comment>
<dbReference type="Proteomes" id="UP000446866">
    <property type="component" value="Unassembled WGS sequence"/>
</dbReference>
<dbReference type="EMBL" id="QXWK01000016">
    <property type="protein sequence ID" value="NBH61868.1"/>
    <property type="molecule type" value="Genomic_DNA"/>
</dbReference>
<sequence length="397" mass="45610">MKKNQFTVLRGGLLDSAATSRKEFVSAYITNTRLMGVLGMYMHFKLPDNLVQRDLHQFFYFDAEEYGFETYHSVLGENRTRIFEIENSLIGGLGGKKIPLTEKQAQYLLQEYAEFNRAHNIPLPEGLSEYEFLLSEKATLSEPELYILMQKQCVRPENAYESINYFLMRIFGRDFKAAAFLSDRDILLDVFPEYDAGTFCKNTIEPTDAPNTFLCQSLVEFRNSYYIVLTEITLSGLTVCSFERNSIMKISPIEAAMLLSRSEFVTVYEMLEEPDSFSSETTPKAMTAMVTPHDTGKLYMIFHSDNKHVARKEYRLNEDVLGMYFVSDAGQVIAAAYTLEDIYLLEKDLAGSAISKSLIPTQRYEFQEPVLYEFIQSTMDRFETFVDIIQNNPGDEI</sequence>